<protein>
    <submittedName>
        <fullName evidence="1">Hsp20/alpha crystallin family protein</fullName>
    </submittedName>
</protein>
<gene>
    <name evidence="1" type="ORF">PQR01_26485</name>
</gene>
<name>A0ACC7NI36_9BURK</name>
<dbReference type="Proteomes" id="UP001629235">
    <property type="component" value="Unassembled WGS sequence"/>
</dbReference>
<comment type="caution">
    <text evidence="1">The sequence shown here is derived from an EMBL/GenBank/DDBJ whole genome shotgun (WGS) entry which is preliminary data.</text>
</comment>
<keyword evidence="2" id="KW-1185">Reference proteome</keyword>
<reference evidence="1 2" key="1">
    <citation type="journal article" date="2024" name="Chem. Sci.">
        <title>Discovery of megapolipeptins by genome mining of a Burkholderiales bacteria collection.</title>
        <authorList>
            <person name="Paulo B.S."/>
            <person name="Recchia M.J.J."/>
            <person name="Lee S."/>
            <person name="Fergusson C.H."/>
            <person name="Romanowski S.B."/>
            <person name="Hernandez A."/>
            <person name="Krull N."/>
            <person name="Liu D.Y."/>
            <person name="Cavanagh H."/>
            <person name="Bos A."/>
            <person name="Gray C.A."/>
            <person name="Murphy B.T."/>
            <person name="Linington R.G."/>
            <person name="Eustaquio A.S."/>
        </authorList>
    </citation>
    <scope>NUCLEOTIDE SEQUENCE [LARGE SCALE GENOMIC DNA]</scope>
    <source>
        <strain evidence="1 2">RL18-126-BIB-B</strain>
    </source>
</reference>
<organism evidence="1 2">
    <name type="scientific">Paraburkholderia rhynchosiae</name>
    <dbReference type="NCBI Taxonomy" id="487049"/>
    <lineage>
        <taxon>Bacteria</taxon>
        <taxon>Pseudomonadati</taxon>
        <taxon>Pseudomonadota</taxon>
        <taxon>Betaproteobacteria</taxon>
        <taxon>Burkholderiales</taxon>
        <taxon>Burkholderiaceae</taxon>
        <taxon>Paraburkholderia</taxon>
    </lineage>
</organism>
<sequence>MSDNTQIAQREEGGAVTRQESDEARRRVTLTPAVDIVEDSHAVTLLADMPGVPKEKLDVRVHDGSLIIEGESVVPVPSNLQLTHAEVRAPYFSRRFTVSDDFDTSRIEAALKDGVLKLTIPRRDEAKPRRIEVRAG</sequence>
<dbReference type="EMBL" id="JAQQDW010000067">
    <property type="protein sequence ID" value="MFM0106941.1"/>
    <property type="molecule type" value="Genomic_DNA"/>
</dbReference>
<accession>A0ACC7NI36</accession>
<proteinExistence type="predicted"/>
<evidence type="ECO:0000313" key="2">
    <source>
        <dbReference type="Proteomes" id="UP001629235"/>
    </source>
</evidence>
<evidence type="ECO:0000313" key="1">
    <source>
        <dbReference type="EMBL" id="MFM0106941.1"/>
    </source>
</evidence>